<dbReference type="Pfam" id="PF26639">
    <property type="entry name" value="Het-6_barrel"/>
    <property type="match status" value="1"/>
</dbReference>
<dbReference type="AlphaFoldDB" id="A0A8K0T6Y2"/>
<organism evidence="2 3">
    <name type="scientific">Plectosphaerella cucumerina</name>
    <dbReference type="NCBI Taxonomy" id="40658"/>
    <lineage>
        <taxon>Eukaryota</taxon>
        <taxon>Fungi</taxon>
        <taxon>Dikarya</taxon>
        <taxon>Ascomycota</taxon>
        <taxon>Pezizomycotina</taxon>
        <taxon>Sordariomycetes</taxon>
        <taxon>Hypocreomycetidae</taxon>
        <taxon>Glomerellales</taxon>
        <taxon>Plectosphaerellaceae</taxon>
        <taxon>Plectosphaerella</taxon>
    </lineage>
</organism>
<reference evidence="2" key="1">
    <citation type="journal article" date="2021" name="Nat. Commun.">
        <title>Genetic determinants of endophytism in the Arabidopsis root mycobiome.</title>
        <authorList>
            <person name="Mesny F."/>
            <person name="Miyauchi S."/>
            <person name="Thiergart T."/>
            <person name="Pickel B."/>
            <person name="Atanasova L."/>
            <person name="Karlsson M."/>
            <person name="Huettel B."/>
            <person name="Barry K.W."/>
            <person name="Haridas S."/>
            <person name="Chen C."/>
            <person name="Bauer D."/>
            <person name="Andreopoulos W."/>
            <person name="Pangilinan J."/>
            <person name="LaButti K."/>
            <person name="Riley R."/>
            <person name="Lipzen A."/>
            <person name="Clum A."/>
            <person name="Drula E."/>
            <person name="Henrissat B."/>
            <person name="Kohler A."/>
            <person name="Grigoriev I.V."/>
            <person name="Martin F.M."/>
            <person name="Hacquard S."/>
        </authorList>
    </citation>
    <scope>NUCLEOTIDE SEQUENCE</scope>
    <source>
        <strain evidence="2">MPI-CAGE-AT-0016</strain>
    </source>
</reference>
<keyword evidence="3" id="KW-1185">Reference proteome</keyword>
<dbReference type="OrthoDB" id="4808270at2759"/>
<protein>
    <submittedName>
        <fullName evidence="2">Heterokaryon incompatibility protein-domain-containing protein</fullName>
    </submittedName>
</protein>
<name>A0A8K0T6Y2_9PEZI</name>
<sequence length="630" mass="71719">MPEPFQYQPLASGELEIRLFELHPSQNPDSVISGTLRSVKLASGPEYYALSYTWGAPYAGLPPEWDDPDATHPILIDGQEFRVRWNLHAALGQMRRCEHFPPVMWIDAICIDQSNLEERNEQVQMMDLIYKSAIYTIIWLGPSPAGAVPLYELSRAISIWKNSHSALLELEMEKSTPAIRQAYMRIASLDLGHNDVIDHLDTFMRILHCNWFRRMWIIQEAVLSRKLYISWAADEGVLEWFDFSRAYDILNHHAIKFRREHIDSVAGLTAKQSAQVIKSLAAFYRTTYHLSNISNLRTLHSDGMELRLPSLLRFTFMYEASDPRDHVYGVLGMASNREFVAVDYDLSLNDVFVNTSRTLLEKHKDLSVFNIRGFSQEADLPSWSLPPRLFTSNTVYFTEPLGSLLDPEEPSYYASGGNFIPILHFPDSGTLSMSMIRLDALRFVGGLAARDVLTGKKQAPRGGTSFDLDTYEQVVREWIAEDMGAEFAELQKYWSTGEPFWRAFARTLHADIVCPENTKSVFRRLPEDFQPTEKTMEAFRRTSSVATLKRRTFALTTAMNLFCLVPEDALPGDVIAVAIGAETPYLLRPAGTDTYRFIGCAYVHEFMDGRALDLAEELGAEYEARPFKIV</sequence>
<evidence type="ECO:0000313" key="3">
    <source>
        <dbReference type="Proteomes" id="UP000813385"/>
    </source>
</evidence>
<dbReference type="EMBL" id="JAGPXD010000006">
    <property type="protein sequence ID" value="KAH7350141.1"/>
    <property type="molecule type" value="Genomic_DNA"/>
</dbReference>
<proteinExistence type="predicted"/>
<dbReference type="PANTHER" id="PTHR24148:SF73">
    <property type="entry name" value="HET DOMAIN PROTEIN (AFU_ORTHOLOGUE AFUA_8G01020)"/>
    <property type="match status" value="1"/>
</dbReference>
<dbReference type="InterPro" id="IPR010730">
    <property type="entry name" value="HET"/>
</dbReference>
<dbReference type="Pfam" id="PF06985">
    <property type="entry name" value="HET"/>
    <property type="match status" value="1"/>
</dbReference>
<accession>A0A8K0T6Y2</accession>
<dbReference type="InterPro" id="IPR052895">
    <property type="entry name" value="HetReg/Transcr_Mod"/>
</dbReference>
<gene>
    <name evidence="2" type="ORF">B0T11DRAFT_138313</name>
</gene>
<comment type="caution">
    <text evidence="2">The sequence shown here is derived from an EMBL/GenBank/DDBJ whole genome shotgun (WGS) entry which is preliminary data.</text>
</comment>
<evidence type="ECO:0000313" key="2">
    <source>
        <dbReference type="EMBL" id="KAH7350141.1"/>
    </source>
</evidence>
<dbReference type="Proteomes" id="UP000813385">
    <property type="component" value="Unassembled WGS sequence"/>
</dbReference>
<dbReference type="PANTHER" id="PTHR24148">
    <property type="entry name" value="ANKYRIN REPEAT DOMAIN-CONTAINING PROTEIN 39 HOMOLOG-RELATED"/>
    <property type="match status" value="1"/>
</dbReference>
<feature type="domain" description="Heterokaryon incompatibility" evidence="1">
    <location>
        <begin position="47"/>
        <end position="220"/>
    </location>
</feature>
<evidence type="ECO:0000259" key="1">
    <source>
        <dbReference type="Pfam" id="PF06985"/>
    </source>
</evidence>